<dbReference type="RefSeq" id="WP_119886313.1">
    <property type="nucleotide sequence ID" value="NZ_CP067169.1"/>
</dbReference>
<dbReference type="OrthoDB" id="9788640at2"/>
<evidence type="ECO:0000256" key="2">
    <source>
        <dbReference type="ARBA" id="ARBA00012417"/>
    </source>
</evidence>
<dbReference type="AlphaFoldDB" id="A0A418ZWA3"/>
<evidence type="ECO:0000259" key="6">
    <source>
        <dbReference type="Pfam" id="PF00817"/>
    </source>
</evidence>
<dbReference type="InterPro" id="IPR001126">
    <property type="entry name" value="UmuC"/>
</dbReference>
<name>A0A418ZWA3_9RHOB</name>
<comment type="catalytic activity">
    <reaction evidence="5">
        <text>DNA(n) + a 2'-deoxyribonucleoside 5'-triphosphate = DNA(n+1) + diphosphate</text>
        <dbReference type="Rhea" id="RHEA:22508"/>
        <dbReference type="Rhea" id="RHEA-COMP:17339"/>
        <dbReference type="Rhea" id="RHEA-COMP:17340"/>
        <dbReference type="ChEBI" id="CHEBI:33019"/>
        <dbReference type="ChEBI" id="CHEBI:61560"/>
        <dbReference type="ChEBI" id="CHEBI:173112"/>
        <dbReference type="EC" id="2.7.7.7"/>
    </reaction>
</comment>
<evidence type="ECO:0000256" key="4">
    <source>
        <dbReference type="ARBA" id="ARBA00025589"/>
    </source>
</evidence>
<accession>A0A418ZWA3</accession>
<organism evidence="8 9">
    <name type="scientific">Paracoccus aestuarii</name>
    <dbReference type="NCBI Taxonomy" id="453842"/>
    <lineage>
        <taxon>Bacteria</taxon>
        <taxon>Pseudomonadati</taxon>
        <taxon>Pseudomonadota</taxon>
        <taxon>Alphaproteobacteria</taxon>
        <taxon>Rhodobacterales</taxon>
        <taxon>Paracoccaceae</taxon>
        <taxon>Paracoccus</taxon>
    </lineage>
</organism>
<keyword evidence="3" id="KW-0227">DNA damage</keyword>
<feature type="domain" description="UmuC" evidence="6">
    <location>
        <begin position="29"/>
        <end position="151"/>
    </location>
</feature>
<keyword evidence="9" id="KW-1185">Reference proteome</keyword>
<gene>
    <name evidence="8" type="ORF">D3P06_09330</name>
</gene>
<dbReference type="InterPro" id="IPR050356">
    <property type="entry name" value="SulA_CellDiv_inhibitor"/>
</dbReference>
<evidence type="ECO:0000256" key="5">
    <source>
        <dbReference type="ARBA" id="ARBA00049244"/>
    </source>
</evidence>
<evidence type="ECO:0000256" key="1">
    <source>
        <dbReference type="ARBA" id="ARBA00011245"/>
    </source>
</evidence>
<dbReference type="GO" id="GO:0006281">
    <property type="term" value="P:DNA repair"/>
    <property type="evidence" value="ECO:0007669"/>
    <property type="project" value="InterPro"/>
</dbReference>
<dbReference type="CDD" id="cd03468">
    <property type="entry name" value="PolY_like"/>
    <property type="match status" value="1"/>
</dbReference>
<dbReference type="SUPFAM" id="SSF56672">
    <property type="entry name" value="DNA/RNA polymerases"/>
    <property type="match status" value="1"/>
</dbReference>
<dbReference type="EMBL" id="QZEV01000039">
    <property type="protein sequence ID" value="RJL04774.1"/>
    <property type="molecule type" value="Genomic_DNA"/>
</dbReference>
<dbReference type="Gene3D" id="3.40.1170.60">
    <property type="match status" value="1"/>
</dbReference>
<feature type="domain" description="DNA polymerase Y-family little finger" evidence="7">
    <location>
        <begin position="247"/>
        <end position="323"/>
    </location>
</feature>
<dbReference type="Pfam" id="PF11799">
    <property type="entry name" value="IMS_C"/>
    <property type="match status" value="1"/>
</dbReference>
<evidence type="ECO:0000313" key="8">
    <source>
        <dbReference type="EMBL" id="RJL04774.1"/>
    </source>
</evidence>
<dbReference type="InterPro" id="IPR017961">
    <property type="entry name" value="DNA_pol_Y-fam_little_finger"/>
</dbReference>
<dbReference type="InterPro" id="IPR043502">
    <property type="entry name" value="DNA/RNA_pol_sf"/>
</dbReference>
<evidence type="ECO:0000256" key="3">
    <source>
        <dbReference type="ARBA" id="ARBA00022763"/>
    </source>
</evidence>
<comment type="function">
    <text evidence="4">Poorly processive, error-prone DNA polymerase involved in untargeted mutagenesis. Copies undamaged DNA at stalled replication forks, which arise in vivo from mismatched or misaligned primer ends. These misaligned primers can be extended by PolIV. Exhibits no 3'-5' exonuclease (proofreading) activity. May be involved in translesional synthesis, in conjunction with the beta clamp from PolIII.</text>
</comment>
<evidence type="ECO:0000313" key="9">
    <source>
        <dbReference type="Proteomes" id="UP000285530"/>
    </source>
</evidence>
<comment type="subunit">
    <text evidence="1">Monomer.</text>
</comment>
<dbReference type="PANTHER" id="PTHR35369:SF2">
    <property type="entry name" value="BLR3025 PROTEIN"/>
    <property type="match status" value="1"/>
</dbReference>
<reference evidence="8 9" key="1">
    <citation type="submission" date="2018-09" db="EMBL/GenBank/DDBJ databases">
        <title>Paracoccus onubensis nov. sp. a moderate halophilic bacterium isolated from Gruta de las Maravillas (Aracena, Spain).</title>
        <authorList>
            <person name="Jurado V."/>
            <person name="Gutierrez-Patricio S."/>
            <person name="Gonzalez-Pimentel J.L."/>
            <person name="Laiz L."/>
            <person name="Saiz-Jimenez C."/>
        </authorList>
    </citation>
    <scope>NUCLEOTIDE SEQUENCE [LARGE SCALE GENOMIC DNA]</scope>
    <source>
        <strain evidence="8 9">DSM 19484</strain>
    </source>
</reference>
<evidence type="ECO:0000259" key="7">
    <source>
        <dbReference type="Pfam" id="PF11799"/>
    </source>
</evidence>
<dbReference type="EC" id="2.7.7.7" evidence="2"/>
<dbReference type="PANTHER" id="PTHR35369">
    <property type="entry name" value="BLR3025 PROTEIN-RELATED"/>
    <property type="match status" value="1"/>
</dbReference>
<dbReference type="Proteomes" id="UP000285530">
    <property type="component" value="Unassembled WGS sequence"/>
</dbReference>
<proteinExistence type="predicted"/>
<dbReference type="Pfam" id="PF00817">
    <property type="entry name" value="IMS"/>
    <property type="match status" value="1"/>
</dbReference>
<sequence length="510" mass="55102">MARVISVFLPLWPIDRRQRQAGTAPSAEGPLIIAGRAGSRRVVTAACPAAQDLGLRPGMAVARAQALVPDLRIEPDDGAADARALERLALWLLQRVAPIVAVDPPDGIVIDSTGADHLHGGEAPMLEALAGKLALSGITARLAIADSWGAAHALARWGAGTVTIVPPGGADAALAPLPLEALRLPAAMAAGLRVLGFASIGDLMDQPRAPLTRRFGDLLCRRLDQARGYVRKPIAPLRPEGLIEIRRGFAEPIAAPETIARNIGKLVVRLCGALAAKGLGARRLDLLCSRIDNRTETLRVGLAVPQRDPARLTRLLCDRIVTLDPGLGIEIMTLTATIAEPLSPRQASTLLNEGAPDLSGLIDTLSNRLGPRAVFRFAPVASEVPERATIRIPPLAEPTPVAPDLGAWPNHWPRPARLLPRPEPIETMALLPDHPPRWILWRGIRRHVQCADGPERIFGEWWKREAEAQAVRDYFRIEDETGARYWIFRQGDGEDSATGSHRWFLHGVFG</sequence>
<comment type="caution">
    <text evidence="8">The sequence shown here is derived from an EMBL/GenBank/DDBJ whole genome shotgun (WGS) entry which is preliminary data.</text>
</comment>
<dbReference type="GO" id="GO:0003684">
    <property type="term" value="F:damaged DNA binding"/>
    <property type="evidence" value="ECO:0007669"/>
    <property type="project" value="InterPro"/>
</dbReference>
<protein>
    <recommendedName>
        <fullName evidence="2">DNA-directed DNA polymerase</fullName>
        <ecNumber evidence="2">2.7.7.7</ecNumber>
    </recommendedName>
</protein>